<feature type="domain" description="HTH marR-type" evidence="2">
    <location>
        <begin position="15"/>
        <end position="59"/>
    </location>
</feature>
<reference evidence="4" key="1">
    <citation type="submission" date="2016-10" db="EMBL/GenBank/DDBJ databases">
        <authorList>
            <person name="Varghese N."/>
            <person name="Submissions S."/>
        </authorList>
    </citation>
    <scope>NUCLEOTIDE SEQUENCE [LARGE SCALE GENOMIC DNA]</scope>
    <source>
        <strain evidence="4">DSM 21368</strain>
    </source>
</reference>
<dbReference type="EMBL" id="FNTX01000002">
    <property type="protein sequence ID" value="SEE99957.1"/>
    <property type="molecule type" value="Genomic_DNA"/>
</dbReference>
<evidence type="ECO:0000313" key="4">
    <source>
        <dbReference type="Proteomes" id="UP000199220"/>
    </source>
</evidence>
<dbReference type="Pfam" id="PF00480">
    <property type="entry name" value="ROK"/>
    <property type="match status" value="1"/>
</dbReference>
<evidence type="ECO:0000259" key="2">
    <source>
        <dbReference type="Pfam" id="PF12802"/>
    </source>
</evidence>
<dbReference type="InterPro" id="IPR043129">
    <property type="entry name" value="ATPase_NBD"/>
</dbReference>
<keyword evidence="3" id="KW-0418">Kinase</keyword>
<keyword evidence="3" id="KW-0808">Transferase</keyword>
<dbReference type="GO" id="GO:0016301">
    <property type="term" value="F:kinase activity"/>
    <property type="evidence" value="ECO:0007669"/>
    <property type="project" value="UniProtKB-KW"/>
</dbReference>
<dbReference type="InterPro" id="IPR000835">
    <property type="entry name" value="HTH_MarR-typ"/>
</dbReference>
<dbReference type="RefSeq" id="WP_175477276.1">
    <property type="nucleotide sequence ID" value="NZ_FNTX01000002.1"/>
</dbReference>
<proteinExistence type="inferred from homology"/>
<accession>A0A1H5NGJ4</accession>
<dbReference type="SUPFAM" id="SSF53067">
    <property type="entry name" value="Actin-like ATPase domain"/>
    <property type="match status" value="1"/>
</dbReference>
<dbReference type="Pfam" id="PF12802">
    <property type="entry name" value="MarR_2"/>
    <property type="match status" value="1"/>
</dbReference>
<dbReference type="PANTHER" id="PTHR18964:SF149">
    <property type="entry name" value="BIFUNCTIONAL UDP-N-ACETYLGLUCOSAMINE 2-EPIMERASE_N-ACETYLMANNOSAMINE KINASE"/>
    <property type="match status" value="1"/>
</dbReference>
<organism evidence="3 4">
    <name type="scientific">Ruania alba</name>
    <dbReference type="NCBI Taxonomy" id="648782"/>
    <lineage>
        <taxon>Bacteria</taxon>
        <taxon>Bacillati</taxon>
        <taxon>Actinomycetota</taxon>
        <taxon>Actinomycetes</taxon>
        <taxon>Micrococcales</taxon>
        <taxon>Ruaniaceae</taxon>
        <taxon>Ruania</taxon>
    </lineage>
</organism>
<dbReference type="AlphaFoldDB" id="A0A1H5NGJ4"/>
<name>A0A1H5NGJ4_9MICO</name>
<dbReference type="SUPFAM" id="SSF46785">
    <property type="entry name" value="Winged helix' DNA-binding domain"/>
    <property type="match status" value="1"/>
</dbReference>
<dbReference type="Gene3D" id="3.30.420.40">
    <property type="match status" value="2"/>
</dbReference>
<dbReference type="STRING" id="648782.SAMN04488554_4254"/>
<sequence>MATTSVLGPADLGRANRARVIRALQVHGPMSRSEVARELGIGRGSVTTIVQPLLDQGLLLELAKVPAAHGKPPRPLWFADTWQLGAVFAAPDVLVVATVSLDGQVLQRSRARFTDVDSFRTTLLTHSERLFRADTLLGIGVGSAGAVDVPTGTIMENYRIPTLNHLPLGPLLADHFGVPVYVDHHPRVQAIGDLWFGVGRDCRDFASVYTGDVLGVGLVADGRAVHGPRGGGGEIGHTVVDQHGTRCMCGQLGCWYTVASLGWLRDRARELGIARPDELTSRILAADPSDAARTLRGEYARNLALGLANLEQLLGSGTYVLHGDAAGGGDAFAALVAEEITRRIPRRGAEIRVIAAPEQDDATILGAAGLVMFRTYDAQL</sequence>
<dbReference type="Proteomes" id="UP000199220">
    <property type="component" value="Unassembled WGS sequence"/>
</dbReference>
<evidence type="ECO:0000256" key="1">
    <source>
        <dbReference type="ARBA" id="ARBA00006479"/>
    </source>
</evidence>
<dbReference type="InterPro" id="IPR036388">
    <property type="entry name" value="WH-like_DNA-bd_sf"/>
</dbReference>
<dbReference type="Gene3D" id="1.10.10.10">
    <property type="entry name" value="Winged helix-like DNA-binding domain superfamily/Winged helix DNA-binding domain"/>
    <property type="match status" value="1"/>
</dbReference>
<gene>
    <name evidence="3" type="ORF">SAMN04488554_4254</name>
</gene>
<dbReference type="InterPro" id="IPR000600">
    <property type="entry name" value="ROK"/>
</dbReference>
<protein>
    <submittedName>
        <fullName evidence="3">Sugar kinase of the NBD/HSP70 family, may contain an N-terminal HTH domain</fullName>
    </submittedName>
</protein>
<keyword evidence="4" id="KW-1185">Reference proteome</keyword>
<evidence type="ECO:0000313" key="3">
    <source>
        <dbReference type="EMBL" id="SEE99957.1"/>
    </source>
</evidence>
<dbReference type="PANTHER" id="PTHR18964">
    <property type="entry name" value="ROK (REPRESSOR, ORF, KINASE) FAMILY"/>
    <property type="match status" value="1"/>
</dbReference>
<comment type="similarity">
    <text evidence="1">Belongs to the ROK (NagC/XylR) family.</text>
</comment>
<dbReference type="InterPro" id="IPR036390">
    <property type="entry name" value="WH_DNA-bd_sf"/>
</dbReference>